<protein>
    <recommendedName>
        <fullName evidence="2">BOD1/SHG1 domain-containing protein</fullName>
    </recommendedName>
</protein>
<sequence>MSNITNPTQLVEEFKKSGEFDRLRRELLKEFRQSEGMAAFLARVEDIAKQKLASDPKLQYMPEATVTREIMQELERYPIVERAVADSPSLSNPAFASGVRSSLQKVLQSDRKAGGQGQAANGTSQSAASRTDGAASKAGADHDSDSDSSAESMDLEDDESSD</sequence>
<organism evidence="3 4">
    <name type="scientific">Trametes coccinea (strain BRFM310)</name>
    <name type="common">Pycnoporus coccineus</name>
    <dbReference type="NCBI Taxonomy" id="1353009"/>
    <lineage>
        <taxon>Eukaryota</taxon>
        <taxon>Fungi</taxon>
        <taxon>Dikarya</taxon>
        <taxon>Basidiomycota</taxon>
        <taxon>Agaricomycotina</taxon>
        <taxon>Agaricomycetes</taxon>
        <taxon>Polyporales</taxon>
        <taxon>Polyporaceae</taxon>
        <taxon>Trametes</taxon>
    </lineage>
</organism>
<evidence type="ECO:0000259" key="2">
    <source>
        <dbReference type="Pfam" id="PF05205"/>
    </source>
</evidence>
<keyword evidence="4" id="KW-1185">Reference proteome</keyword>
<dbReference type="Proteomes" id="UP000193067">
    <property type="component" value="Unassembled WGS sequence"/>
</dbReference>
<name>A0A1Y2I6E9_TRAC3</name>
<evidence type="ECO:0000313" key="4">
    <source>
        <dbReference type="Proteomes" id="UP000193067"/>
    </source>
</evidence>
<dbReference type="STRING" id="1353009.A0A1Y2I6E9"/>
<accession>A0A1Y2I6E9</accession>
<dbReference type="OrthoDB" id="5579731at2759"/>
<proteinExistence type="predicted"/>
<gene>
    <name evidence="3" type="ORF">PYCCODRAFT_1440858</name>
</gene>
<evidence type="ECO:0000313" key="3">
    <source>
        <dbReference type="EMBL" id="OSC96739.1"/>
    </source>
</evidence>
<dbReference type="Pfam" id="PF05205">
    <property type="entry name" value="COMPASS-Shg1"/>
    <property type="match status" value="1"/>
</dbReference>
<feature type="compositionally biased region" description="Polar residues" evidence="1">
    <location>
        <begin position="88"/>
        <end position="107"/>
    </location>
</feature>
<feature type="compositionally biased region" description="Acidic residues" evidence="1">
    <location>
        <begin position="146"/>
        <end position="162"/>
    </location>
</feature>
<feature type="compositionally biased region" description="Polar residues" evidence="1">
    <location>
        <begin position="118"/>
        <end position="129"/>
    </location>
</feature>
<dbReference type="InterPro" id="IPR055264">
    <property type="entry name" value="BOD1/SHG1_dom"/>
</dbReference>
<feature type="region of interest" description="Disordered" evidence="1">
    <location>
        <begin position="86"/>
        <end position="162"/>
    </location>
</feature>
<dbReference type="EMBL" id="KZ084168">
    <property type="protein sequence ID" value="OSC96739.1"/>
    <property type="molecule type" value="Genomic_DNA"/>
</dbReference>
<evidence type="ECO:0000256" key="1">
    <source>
        <dbReference type="SAM" id="MobiDB-lite"/>
    </source>
</evidence>
<feature type="domain" description="BOD1/SHG1" evidence="2">
    <location>
        <begin position="9"/>
        <end position="108"/>
    </location>
</feature>
<reference evidence="3 4" key="1">
    <citation type="journal article" date="2015" name="Biotechnol. Biofuels">
        <title>Enhanced degradation of softwood versus hardwood by the white-rot fungus Pycnoporus coccineus.</title>
        <authorList>
            <person name="Couturier M."/>
            <person name="Navarro D."/>
            <person name="Chevret D."/>
            <person name="Henrissat B."/>
            <person name="Piumi F."/>
            <person name="Ruiz-Duenas F.J."/>
            <person name="Martinez A.T."/>
            <person name="Grigoriev I.V."/>
            <person name="Riley R."/>
            <person name="Lipzen A."/>
            <person name="Berrin J.G."/>
            <person name="Master E.R."/>
            <person name="Rosso M.N."/>
        </authorList>
    </citation>
    <scope>NUCLEOTIDE SEQUENCE [LARGE SCALE GENOMIC DNA]</scope>
    <source>
        <strain evidence="3 4">BRFM310</strain>
    </source>
</reference>
<dbReference type="AlphaFoldDB" id="A0A1Y2I6E9"/>